<dbReference type="EMBL" id="LKCM01000118">
    <property type="protein sequence ID" value="KPQ43967.1"/>
    <property type="molecule type" value="Genomic_DNA"/>
</dbReference>
<sequence>MIRIDSENKKIHFFIPYNIEEENAPPQTFDLISAYVCPICNKILRAYYIGIIPKEAVNNYIEKNSINNLPEMGLAIGNAGGGQYLKNTSHFDKYSRSSSCKWEEIPFRGVKTCLEALFEKLDRQHTGYAVPEKLIELVNKNQFEGILLVPDVCGKDLPMLIYNENVLSGIGQRTNIDFKKEWQLRESIIKFILEKIGIIERNGNQ</sequence>
<organism evidence="1 2">
    <name type="scientific">Candidatus Methanoperedens nitratireducens</name>
    <dbReference type="NCBI Taxonomy" id="1392998"/>
    <lineage>
        <taxon>Archaea</taxon>
        <taxon>Methanobacteriati</taxon>
        <taxon>Methanobacteriota</taxon>
        <taxon>Stenosarchaea group</taxon>
        <taxon>Methanomicrobia</taxon>
        <taxon>Methanosarcinales</taxon>
        <taxon>ANME-2 cluster</taxon>
        <taxon>Candidatus Methanoperedentaceae</taxon>
        <taxon>Candidatus Methanoperedens</taxon>
    </lineage>
</organism>
<gene>
    <name evidence="1" type="ORF">MPEBLZ_01435</name>
</gene>
<protein>
    <submittedName>
        <fullName evidence="1">Uncharacterized protein</fullName>
    </submittedName>
</protein>
<dbReference type="Proteomes" id="UP000050360">
    <property type="component" value="Unassembled WGS sequence"/>
</dbReference>
<evidence type="ECO:0000313" key="1">
    <source>
        <dbReference type="EMBL" id="KPQ43967.1"/>
    </source>
</evidence>
<reference evidence="1 2" key="1">
    <citation type="submission" date="2015-09" db="EMBL/GenBank/DDBJ databases">
        <title>A metagenomics-based metabolic model of nitrate-dependent anaerobic oxidation of methane by Methanoperedens-like archaea.</title>
        <authorList>
            <person name="Arshad A."/>
            <person name="Speth D.R."/>
            <person name="De Graaf R.M."/>
            <person name="Op Den Camp H.J."/>
            <person name="Jetten M.S."/>
            <person name="Welte C.U."/>
        </authorList>
    </citation>
    <scope>NUCLEOTIDE SEQUENCE [LARGE SCALE GENOMIC DNA]</scope>
</reference>
<dbReference type="AlphaFoldDB" id="A0A0P8E196"/>
<evidence type="ECO:0000313" key="2">
    <source>
        <dbReference type="Proteomes" id="UP000050360"/>
    </source>
</evidence>
<name>A0A0P8E196_9EURY</name>
<comment type="caution">
    <text evidence="1">The sequence shown here is derived from an EMBL/GenBank/DDBJ whole genome shotgun (WGS) entry which is preliminary data.</text>
</comment>
<accession>A0A0P8E196</accession>
<proteinExistence type="predicted"/>